<sequence>MNHRTVRRALLVLPALTAAGLALATMPATAQQLATSASCATLSVPADITPALGPTASPITATGTGGTAACSGTVDGAAIDSSVPAVFNLTASSPSSSCADVGGGTGKFGLDVTDKAGTHHSIAGSFSWKAGNQGAITLTGQLAASGGLRPITGNCTTAPLSRASFDLTNGTVNV</sequence>
<dbReference type="PROSITE" id="PS51318">
    <property type="entry name" value="TAT"/>
    <property type="match status" value="1"/>
</dbReference>
<evidence type="ECO:0000313" key="3">
    <source>
        <dbReference type="Proteomes" id="UP001597419"/>
    </source>
</evidence>
<comment type="caution">
    <text evidence="2">The sequence shown here is derived from an EMBL/GenBank/DDBJ whole genome shotgun (WGS) entry which is preliminary data.</text>
</comment>
<feature type="signal peptide" evidence="1">
    <location>
        <begin position="1"/>
        <end position="30"/>
    </location>
</feature>
<evidence type="ECO:0008006" key="4">
    <source>
        <dbReference type="Google" id="ProtNLM"/>
    </source>
</evidence>
<dbReference type="Proteomes" id="UP001597419">
    <property type="component" value="Unassembled WGS sequence"/>
</dbReference>
<reference evidence="3" key="1">
    <citation type="journal article" date="2019" name="Int. J. Syst. Evol. Microbiol.">
        <title>The Global Catalogue of Microorganisms (GCM) 10K type strain sequencing project: providing services to taxonomists for standard genome sequencing and annotation.</title>
        <authorList>
            <consortium name="The Broad Institute Genomics Platform"/>
            <consortium name="The Broad Institute Genome Sequencing Center for Infectious Disease"/>
            <person name="Wu L."/>
            <person name="Ma J."/>
        </authorList>
    </citation>
    <scope>NUCLEOTIDE SEQUENCE [LARGE SCALE GENOMIC DNA]</scope>
    <source>
        <strain evidence="3">CGMCC 4.7643</strain>
    </source>
</reference>
<name>A0ABW5GPB0_9PSEU</name>
<accession>A0ABW5GPB0</accession>
<proteinExistence type="predicted"/>
<feature type="chain" id="PRO_5045497996" description="Secreted protein" evidence="1">
    <location>
        <begin position="31"/>
        <end position="174"/>
    </location>
</feature>
<keyword evidence="3" id="KW-1185">Reference proteome</keyword>
<dbReference type="EMBL" id="JBHUKU010000017">
    <property type="protein sequence ID" value="MFD2462624.1"/>
    <property type="molecule type" value="Genomic_DNA"/>
</dbReference>
<evidence type="ECO:0000313" key="2">
    <source>
        <dbReference type="EMBL" id="MFD2462624.1"/>
    </source>
</evidence>
<keyword evidence="1" id="KW-0732">Signal</keyword>
<dbReference type="InterPro" id="IPR006311">
    <property type="entry name" value="TAT_signal"/>
</dbReference>
<dbReference type="RefSeq" id="WP_345403761.1">
    <property type="nucleotide sequence ID" value="NZ_BAABHG010000015.1"/>
</dbReference>
<organism evidence="2 3">
    <name type="scientific">Amycolatopsis samaneae</name>
    <dbReference type="NCBI Taxonomy" id="664691"/>
    <lineage>
        <taxon>Bacteria</taxon>
        <taxon>Bacillati</taxon>
        <taxon>Actinomycetota</taxon>
        <taxon>Actinomycetes</taxon>
        <taxon>Pseudonocardiales</taxon>
        <taxon>Pseudonocardiaceae</taxon>
        <taxon>Amycolatopsis</taxon>
    </lineage>
</organism>
<protein>
    <recommendedName>
        <fullName evidence="4">Secreted protein</fullName>
    </recommendedName>
</protein>
<evidence type="ECO:0000256" key="1">
    <source>
        <dbReference type="SAM" id="SignalP"/>
    </source>
</evidence>
<gene>
    <name evidence="2" type="ORF">ACFSYJ_28715</name>
</gene>